<dbReference type="PANTHER" id="PTHR31250">
    <property type="entry name" value="IQ DOMAIN-CONTAINING PROTEIN IQM3"/>
    <property type="match status" value="1"/>
</dbReference>
<evidence type="ECO:0000256" key="2">
    <source>
        <dbReference type="ARBA" id="ARBA00004496"/>
    </source>
</evidence>
<dbReference type="Proteomes" id="UP001237642">
    <property type="component" value="Unassembled WGS sequence"/>
</dbReference>
<dbReference type="AlphaFoldDB" id="A0AAD8GVK2"/>
<evidence type="ECO:0000313" key="6">
    <source>
        <dbReference type="EMBL" id="KAK1356180.1"/>
    </source>
</evidence>
<keyword evidence="7" id="KW-1185">Reference proteome</keyword>
<evidence type="ECO:0000256" key="5">
    <source>
        <dbReference type="SAM" id="MobiDB-lite"/>
    </source>
</evidence>
<reference evidence="6" key="2">
    <citation type="submission" date="2023-05" db="EMBL/GenBank/DDBJ databases">
        <authorList>
            <person name="Schelkunov M.I."/>
        </authorList>
    </citation>
    <scope>NUCLEOTIDE SEQUENCE</scope>
    <source>
        <strain evidence="6">Hsosn_3</strain>
        <tissue evidence="6">Leaf</tissue>
    </source>
</reference>
<comment type="caution">
    <text evidence="6">The sequence shown here is derived from an EMBL/GenBank/DDBJ whole genome shotgun (WGS) entry which is preliminary data.</text>
</comment>
<accession>A0AAD8GVK2</accession>
<dbReference type="GO" id="GO:0005737">
    <property type="term" value="C:cytoplasm"/>
    <property type="evidence" value="ECO:0007669"/>
    <property type="project" value="UniProtKB-SubCell"/>
</dbReference>
<evidence type="ECO:0000313" key="7">
    <source>
        <dbReference type="Proteomes" id="UP001237642"/>
    </source>
</evidence>
<gene>
    <name evidence="6" type="ORF">POM88_049436</name>
</gene>
<keyword evidence="4" id="KW-0539">Nucleus</keyword>
<feature type="region of interest" description="Disordered" evidence="5">
    <location>
        <begin position="617"/>
        <end position="638"/>
    </location>
</feature>
<reference evidence="6" key="1">
    <citation type="submission" date="2023-02" db="EMBL/GenBank/DDBJ databases">
        <title>Genome of toxic invasive species Heracleum sosnowskyi carries increased number of genes despite the absence of recent whole-genome duplications.</title>
        <authorList>
            <person name="Schelkunov M."/>
            <person name="Shtratnikova V."/>
            <person name="Makarenko M."/>
            <person name="Klepikova A."/>
            <person name="Omelchenko D."/>
            <person name="Novikova G."/>
            <person name="Obukhova E."/>
            <person name="Bogdanov V."/>
            <person name="Penin A."/>
            <person name="Logacheva M."/>
        </authorList>
    </citation>
    <scope>NUCLEOTIDE SEQUENCE</scope>
    <source>
        <strain evidence="6">Hsosn_3</strain>
        <tissue evidence="6">Leaf</tissue>
    </source>
</reference>
<proteinExistence type="predicted"/>
<sequence>MGIQFSCPLACYTDLENGIESVIIKSINFGDDETRTPVRSISFKDEDNEPTIMQSVGSVRMLEGSVSFKSGDKDIMNSFNASFSDKNLSMSSQGEISKQSERSDSFTENITRSSILGSSNPKHQAAIKLQKVYKSFRTRRKLADCAVLIEQSWWKLLDFAELKHSSVSFFDIEKHETAISRWSRARTRAAKVGKGLSQNNKARKLALQHWLEAIDPRHRYGHNLHFYYVKWLHSQSIEPFFYWLDIGEGKEVNLVEKCPRSKLQQQCIKYLGPMERLSYEVVIEGGKFLYKQTGDFLDTTKGTKDSKWIFVLSTSRTLYVGIKKKGTFQHSSFLAGGATLAAGRITVEDGTLKVVWPHSGHYRPTPENFQDFVSFLKENVVDISDVKMDPIDEEDSSGITSISHLRSNSSDEDINGKDLLVTEEIDAEDSLLEKTNSVVKEASPVLKLPTLDLSGSLSVKLPNIEIPKGDDLSVISKGGYAVLSSDDYPLETPIQLDGYETAEESFDDEQKEKVAKEKLFAEKDNIAIEETVTKECILERINSRKRMKSFQLGKQLSCKWSTGAGPRIGCVRDYPSGLQSHALEQVNLSPRSAPCSRSNSSSFQEFASTCFSGVIQGTSTPRSSRLFREQSRTLDTEP</sequence>
<evidence type="ECO:0000256" key="3">
    <source>
        <dbReference type="ARBA" id="ARBA00022490"/>
    </source>
</evidence>
<dbReference type="InterPro" id="IPR044159">
    <property type="entry name" value="IQM"/>
</dbReference>
<keyword evidence="3" id="KW-0963">Cytoplasm</keyword>
<organism evidence="6 7">
    <name type="scientific">Heracleum sosnowskyi</name>
    <dbReference type="NCBI Taxonomy" id="360622"/>
    <lineage>
        <taxon>Eukaryota</taxon>
        <taxon>Viridiplantae</taxon>
        <taxon>Streptophyta</taxon>
        <taxon>Embryophyta</taxon>
        <taxon>Tracheophyta</taxon>
        <taxon>Spermatophyta</taxon>
        <taxon>Magnoliopsida</taxon>
        <taxon>eudicotyledons</taxon>
        <taxon>Gunneridae</taxon>
        <taxon>Pentapetalae</taxon>
        <taxon>asterids</taxon>
        <taxon>campanulids</taxon>
        <taxon>Apiales</taxon>
        <taxon>Apiaceae</taxon>
        <taxon>Apioideae</taxon>
        <taxon>apioid superclade</taxon>
        <taxon>Tordylieae</taxon>
        <taxon>Tordyliinae</taxon>
        <taxon>Heracleum</taxon>
    </lineage>
</organism>
<dbReference type="PANTHER" id="PTHR31250:SF14">
    <property type="entry name" value="IQ DOMAIN-CONTAINING PROTEIN IQM2"/>
    <property type="match status" value="1"/>
</dbReference>
<dbReference type="EMBL" id="JAUIZM010000011">
    <property type="protein sequence ID" value="KAK1356180.1"/>
    <property type="molecule type" value="Genomic_DNA"/>
</dbReference>
<feature type="compositionally biased region" description="Basic and acidic residues" evidence="5">
    <location>
        <begin position="626"/>
        <end position="638"/>
    </location>
</feature>
<name>A0AAD8GVK2_9APIA</name>
<evidence type="ECO:0000256" key="4">
    <source>
        <dbReference type="ARBA" id="ARBA00023242"/>
    </source>
</evidence>
<dbReference type="GO" id="GO:0005634">
    <property type="term" value="C:nucleus"/>
    <property type="evidence" value="ECO:0007669"/>
    <property type="project" value="UniProtKB-SubCell"/>
</dbReference>
<protein>
    <submittedName>
        <fullName evidence="6">IQ domain-containing protein IQM2</fullName>
    </submittedName>
</protein>
<evidence type="ECO:0000256" key="1">
    <source>
        <dbReference type="ARBA" id="ARBA00004123"/>
    </source>
</evidence>
<comment type="subcellular location">
    <subcellularLocation>
        <location evidence="2">Cytoplasm</location>
    </subcellularLocation>
    <subcellularLocation>
        <location evidence="1">Nucleus</location>
    </subcellularLocation>
</comment>